<proteinExistence type="inferred from homology"/>
<dbReference type="PANTHER" id="PTHR21716">
    <property type="entry name" value="TRANSMEMBRANE PROTEIN"/>
    <property type="match status" value="1"/>
</dbReference>
<dbReference type="GO" id="GO:0055085">
    <property type="term" value="P:transmembrane transport"/>
    <property type="evidence" value="ECO:0007669"/>
    <property type="project" value="TreeGrafter"/>
</dbReference>
<name>A0A0A5GRB9_9BACI</name>
<feature type="transmembrane region" description="Helical" evidence="6">
    <location>
        <begin position="266"/>
        <end position="293"/>
    </location>
</feature>
<protein>
    <recommendedName>
        <fullName evidence="9">AI-2E family transporter</fullName>
    </recommendedName>
</protein>
<keyword evidence="5 6" id="KW-0472">Membrane</keyword>
<evidence type="ECO:0000256" key="1">
    <source>
        <dbReference type="ARBA" id="ARBA00004141"/>
    </source>
</evidence>
<dbReference type="Pfam" id="PF01594">
    <property type="entry name" value="AI-2E_transport"/>
    <property type="match status" value="1"/>
</dbReference>
<feature type="transmembrane region" description="Helical" evidence="6">
    <location>
        <begin position="39"/>
        <end position="57"/>
    </location>
</feature>
<dbReference type="RefSeq" id="WP_026799100.1">
    <property type="nucleotide sequence ID" value="NZ_AULI01000001.1"/>
</dbReference>
<keyword evidence="3 6" id="KW-0812">Transmembrane</keyword>
<dbReference type="Proteomes" id="UP000030528">
    <property type="component" value="Unassembled WGS sequence"/>
</dbReference>
<feature type="transmembrane region" description="Helical" evidence="6">
    <location>
        <begin position="158"/>
        <end position="184"/>
    </location>
</feature>
<evidence type="ECO:0000256" key="6">
    <source>
        <dbReference type="SAM" id="Phobius"/>
    </source>
</evidence>
<comment type="caution">
    <text evidence="7">The sequence shown here is derived from an EMBL/GenBank/DDBJ whole genome shotgun (WGS) entry which is preliminary data.</text>
</comment>
<dbReference type="eggNOG" id="COG0628">
    <property type="taxonomic scope" value="Bacteria"/>
</dbReference>
<evidence type="ECO:0000256" key="3">
    <source>
        <dbReference type="ARBA" id="ARBA00022692"/>
    </source>
</evidence>
<evidence type="ECO:0008006" key="9">
    <source>
        <dbReference type="Google" id="ProtNLM"/>
    </source>
</evidence>
<evidence type="ECO:0000256" key="2">
    <source>
        <dbReference type="ARBA" id="ARBA00009773"/>
    </source>
</evidence>
<organism evidence="7 8">
    <name type="scientific">Pontibacillus halophilus JSM 076056 = DSM 19796</name>
    <dbReference type="NCBI Taxonomy" id="1385510"/>
    <lineage>
        <taxon>Bacteria</taxon>
        <taxon>Bacillati</taxon>
        <taxon>Bacillota</taxon>
        <taxon>Bacilli</taxon>
        <taxon>Bacillales</taxon>
        <taxon>Bacillaceae</taxon>
        <taxon>Pontibacillus</taxon>
    </lineage>
</organism>
<feature type="transmembrane region" description="Helical" evidence="6">
    <location>
        <begin position="69"/>
        <end position="94"/>
    </location>
</feature>
<keyword evidence="4 6" id="KW-1133">Transmembrane helix</keyword>
<feature type="transmembrane region" description="Helical" evidence="6">
    <location>
        <begin position="12"/>
        <end position="33"/>
    </location>
</feature>
<comment type="similarity">
    <text evidence="2">Belongs to the autoinducer-2 exporter (AI-2E) (TC 2.A.86) family.</text>
</comment>
<accession>A0A0A5GRB9</accession>
<evidence type="ECO:0000256" key="4">
    <source>
        <dbReference type="ARBA" id="ARBA00022989"/>
    </source>
</evidence>
<dbReference type="AlphaFoldDB" id="A0A0A5GRB9"/>
<feature type="transmembrane region" description="Helical" evidence="6">
    <location>
        <begin position="313"/>
        <end position="344"/>
    </location>
</feature>
<dbReference type="InterPro" id="IPR002549">
    <property type="entry name" value="AI-2E-like"/>
</dbReference>
<gene>
    <name evidence="7" type="ORF">N781_00970</name>
</gene>
<feature type="transmembrane region" description="Helical" evidence="6">
    <location>
        <begin position="233"/>
        <end position="254"/>
    </location>
</feature>
<evidence type="ECO:0000256" key="5">
    <source>
        <dbReference type="ARBA" id="ARBA00023136"/>
    </source>
</evidence>
<reference evidence="7 8" key="1">
    <citation type="submission" date="2013-08" db="EMBL/GenBank/DDBJ databases">
        <authorList>
            <person name="Huang J."/>
            <person name="Wang G."/>
        </authorList>
    </citation>
    <scope>NUCLEOTIDE SEQUENCE [LARGE SCALE GENOMIC DNA]</scope>
    <source>
        <strain evidence="7 8">JSM 076056</strain>
    </source>
</reference>
<dbReference type="GO" id="GO:0016020">
    <property type="term" value="C:membrane"/>
    <property type="evidence" value="ECO:0007669"/>
    <property type="project" value="UniProtKB-SubCell"/>
</dbReference>
<evidence type="ECO:0000313" key="8">
    <source>
        <dbReference type="Proteomes" id="UP000030528"/>
    </source>
</evidence>
<sequence>MSTLIHRKWFQSLIVAILVFILIWMISQVSFIFGPLTKYIGAVAFPFIAAGVLYYVTRPIVLFLERYKVPRFLAILTVFGIIIFVVYLISTFIAPIAQSQFTKLIDNWPAMVQEVEYLVSIWQSNQSILPDQVTTTLEDMQDKLFANLQDLAVNATSIIVTAISSIVQFLFLLVLVPFFLFYMLKDGEKLKPFLMQFFKERKAQSFGRLLNGIDSTLSAFIQGQMLVSVCVGILLYIGYLIVGLPYALSLALFGMITNVIPFAGPYLAVIPALLVAMFQNPLTIVWVIVIMIIAQQIEGNLISPNVMGKALSLHPLTIITLILAAGSIAGFIGLLFVIPFYAVVKTIVVHFYREWLNEPEI</sequence>
<keyword evidence="8" id="KW-1185">Reference proteome</keyword>
<comment type="subcellular location">
    <subcellularLocation>
        <location evidence="1">Membrane</location>
        <topology evidence="1">Multi-pass membrane protein</topology>
    </subcellularLocation>
</comment>
<dbReference type="EMBL" id="AVPE01000001">
    <property type="protein sequence ID" value="KGX93803.1"/>
    <property type="molecule type" value="Genomic_DNA"/>
</dbReference>
<dbReference type="PANTHER" id="PTHR21716:SF69">
    <property type="entry name" value="TRANSPORT PROTEIN YUBA-RELATED"/>
    <property type="match status" value="1"/>
</dbReference>
<evidence type="ECO:0000313" key="7">
    <source>
        <dbReference type="EMBL" id="KGX93803.1"/>
    </source>
</evidence>